<dbReference type="GeneID" id="29113005"/>
<organism evidence="2 4">
    <name type="scientific">Alternaria alternata</name>
    <name type="common">Alternaria rot fungus</name>
    <name type="synonym">Torula alternata</name>
    <dbReference type="NCBI Taxonomy" id="5599"/>
    <lineage>
        <taxon>Eukaryota</taxon>
        <taxon>Fungi</taxon>
        <taxon>Dikarya</taxon>
        <taxon>Ascomycota</taxon>
        <taxon>Pezizomycotina</taxon>
        <taxon>Dothideomycetes</taxon>
        <taxon>Pleosporomycetidae</taxon>
        <taxon>Pleosporales</taxon>
        <taxon>Pleosporineae</taxon>
        <taxon>Pleosporaceae</taxon>
        <taxon>Alternaria</taxon>
        <taxon>Alternaria sect. Alternaria</taxon>
        <taxon>Alternaria alternata complex</taxon>
    </lineage>
</organism>
<dbReference type="KEGG" id="aalt:CC77DRAFT_1045616"/>
<keyword evidence="4" id="KW-1185">Reference proteome</keyword>
<dbReference type="InterPro" id="IPR032675">
    <property type="entry name" value="LRR_dom_sf"/>
</dbReference>
<reference evidence="3" key="3">
    <citation type="journal article" date="2019" name="J. ISSAAS">
        <title>Genomics, evolutionary history and diagnostics of the Alternaria alternata species group including apple and Asian pear pathotypes.</title>
        <authorList>
            <person name="Armitage A.D."/>
            <person name="Cockerton H.M."/>
            <person name="Sreenivasaprasad S."/>
            <person name="Woodhall J."/>
            <person name="Lane C."/>
            <person name="Harrison R.J."/>
            <person name="Clarkson J.P."/>
        </authorList>
    </citation>
    <scope>NUCLEOTIDE SEQUENCE</scope>
    <source>
        <strain evidence="3">FERA 1177</strain>
    </source>
</reference>
<sequence>MPSHLLDLPTEIISQILAPLPTSSLLRFSETSHHARTLANANLHTLSLGIAPPTLSRPKLLNIDQTSEPTSTTGNSTKSPYSIWLQIPKAQTYEYWTLFNFQSALVTSILNRHGTMLQHLEISVWALTLPMVSAIENLRALRRFSLRIERIIGGRRSCVAVKREEQEKAWELLTKSTPVWSRRLMALKLENCDLKVDQLAILLKESRDCEELGLDRCRYFGKGLWTWLMEWEGTGKLKVLNVADCGGQLGEVSRMAMGKLNGLQSLNLYDCQEQEPGEFERCNRNLWHVPNFVAPRPGGHGANMILEVDPDYMQ</sequence>
<evidence type="ECO:0000313" key="4">
    <source>
        <dbReference type="Proteomes" id="UP000077248"/>
    </source>
</evidence>
<dbReference type="CDD" id="cd09917">
    <property type="entry name" value="F-box_SF"/>
    <property type="match status" value="1"/>
</dbReference>
<proteinExistence type="predicted"/>
<dbReference type="SUPFAM" id="SSF52047">
    <property type="entry name" value="RNI-like"/>
    <property type="match status" value="1"/>
</dbReference>
<dbReference type="Gene3D" id="3.80.10.10">
    <property type="entry name" value="Ribonuclease Inhibitor"/>
    <property type="match status" value="1"/>
</dbReference>
<dbReference type="Proteomes" id="UP000077248">
    <property type="component" value="Unassembled WGS sequence"/>
</dbReference>
<evidence type="ECO:0000313" key="3">
    <source>
        <dbReference type="EMBL" id="RYN82105.1"/>
    </source>
</evidence>
<name>A0A177E1H1_ALTAL</name>
<dbReference type="Proteomes" id="UP000291422">
    <property type="component" value="Unassembled WGS sequence"/>
</dbReference>
<dbReference type="AlphaFoldDB" id="A0A177E1H1"/>
<feature type="domain" description="F-box" evidence="1">
    <location>
        <begin position="2"/>
        <end position="48"/>
    </location>
</feature>
<dbReference type="RefSeq" id="XP_018391236.1">
    <property type="nucleotide sequence ID" value="XM_018527411.1"/>
</dbReference>
<evidence type="ECO:0000313" key="5">
    <source>
        <dbReference type="Proteomes" id="UP000291422"/>
    </source>
</evidence>
<dbReference type="InterPro" id="IPR036047">
    <property type="entry name" value="F-box-like_dom_sf"/>
</dbReference>
<evidence type="ECO:0000259" key="1">
    <source>
        <dbReference type="PROSITE" id="PS50181"/>
    </source>
</evidence>
<dbReference type="Pfam" id="PF00646">
    <property type="entry name" value="F-box"/>
    <property type="match status" value="1"/>
</dbReference>
<dbReference type="EMBL" id="KV441469">
    <property type="protein sequence ID" value="OAG25815.1"/>
    <property type="molecule type" value="Genomic_DNA"/>
</dbReference>
<reference evidence="5" key="2">
    <citation type="journal article" date="2019" name="bioRxiv">
        <title>Genomics, evolutionary history and diagnostics of the Alternaria alternata species group including apple and Asian pear pathotypes.</title>
        <authorList>
            <person name="Armitage A.D."/>
            <person name="Cockerton H.M."/>
            <person name="Sreenivasaprasad S."/>
            <person name="Woodhall J.W."/>
            <person name="Lane C.R."/>
            <person name="Harrison R.J."/>
            <person name="Clarkson J.P."/>
        </authorList>
    </citation>
    <scope>NUCLEOTIDE SEQUENCE [LARGE SCALE GENOMIC DNA]</scope>
    <source>
        <strain evidence="5">FERA 1177</strain>
    </source>
</reference>
<accession>A0A177E1H1</accession>
<reference evidence="2 4" key="1">
    <citation type="submission" date="2016-05" db="EMBL/GenBank/DDBJ databases">
        <title>Comparative analysis of secretome profiles of manganese(II)-oxidizing ascomycete fungi.</title>
        <authorList>
            <consortium name="DOE Joint Genome Institute"/>
            <person name="Zeiner C.A."/>
            <person name="Purvine S.O."/>
            <person name="Zink E.M."/>
            <person name="Wu S."/>
            <person name="Pasa-Tolic L."/>
            <person name="Chaput D.L."/>
            <person name="Haridas S."/>
            <person name="Grigoriev I.V."/>
            <person name="Santelli C.M."/>
            <person name="Hansel C.M."/>
        </authorList>
    </citation>
    <scope>NUCLEOTIDE SEQUENCE [LARGE SCALE GENOMIC DNA]</scope>
    <source>
        <strain evidence="2 4">SRC1lrK2f</strain>
    </source>
</reference>
<dbReference type="VEuPathDB" id="FungiDB:CC77DRAFT_1045616"/>
<dbReference type="EMBL" id="PDXD01000002">
    <property type="protein sequence ID" value="RYN82105.1"/>
    <property type="molecule type" value="Genomic_DNA"/>
</dbReference>
<gene>
    <name evidence="3" type="ORF">AA0117_g1952</name>
    <name evidence="2" type="ORF">CC77DRAFT_1045616</name>
</gene>
<protein>
    <recommendedName>
        <fullName evidence="1">F-box domain-containing protein</fullName>
    </recommendedName>
</protein>
<dbReference type="InterPro" id="IPR001810">
    <property type="entry name" value="F-box_dom"/>
</dbReference>
<evidence type="ECO:0000313" key="2">
    <source>
        <dbReference type="EMBL" id="OAG25815.1"/>
    </source>
</evidence>
<dbReference type="OMA" id="MAYDLDV"/>
<dbReference type="SUPFAM" id="SSF81383">
    <property type="entry name" value="F-box domain"/>
    <property type="match status" value="1"/>
</dbReference>
<dbReference type="PROSITE" id="PS50181">
    <property type="entry name" value="FBOX"/>
    <property type="match status" value="1"/>
</dbReference>